<accession>A0A4Y2Q5J8</accession>
<evidence type="ECO:0000256" key="1">
    <source>
        <dbReference type="SAM" id="MobiDB-lite"/>
    </source>
</evidence>
<reference evidence="2 3" key="1">
    <citation type="journal article" date="2019" name="Sci. Rep.">
        <title>Orb-weaving spider Araneus ventricosus genome elucidates the spidroin gene catalogue.</title>
        <authorList>
            <person name="Kono N."/>
            <person name="Nakamura H."/>
            <person name="Ohtoshi R."/>
            <person name="Moran D.A.P."/>
            <person name="Shinohara A."/>
            <person name="Yoshida Y."/>
            <person name="Fujiwara M."/>
            <person name="Mori M."/>
            <person name="Tomita M."/>
            <person name="Arakawa K."/>
        </authorList>
    </citation>
    <scope>NUCLEOTIDE SEQUENCE [LARGE SCALE GENOMIC DNA]</scope>
</reference>
<organism evidence="2 3">
    <name type="scientific">Araneus ventricosus</name>
    <name type="common">Orbweaver spider</name>
    <name type="synonym">Epeira ventricosa</name>
    <dbReference type="NCBI Taxonomy" id="182803"/>
    <lineage>
        <taxon>Eukaryota</taxon>
        <taxon>Metazoa</taxon>
        <taxon>Ecdysozoa</taxon>
        <taxon>Arthropoda</taxon>
        <taxon>Chelicerata</taxon>
        <taxon>Arachnida</taxon>
        <taxon>Araneae</taxon>
        <taxon>Araneomorphae</taxon>
        <taxon>Entelegynae</taxon>
        <taxon>Araneoidea</taxon>
        <taxon>Araneidae</taxon>
        <taxon>Araneus</taxon>
    </lineage>
</organism>
<keyword evidence="3" id="KW-1185">Reference proteome</keyword>
<gene>
    <name evidence="2" type="ORF">AVEN_131841_1</name>
</gene>
<evidence type="ECO:0000313" key="2">
    <source>
        <dbReference type="EMBL" id="GBN58694.1"/>
    </source>
</evidence>
<feature type="region of interest" description="Disordered" evidence="1">
    <location>
        <begin position="1"/>
        <end position="29"/>
    </location>
</feature>
<evidence type="ECO:0000313" key="3">
    <source>
        <dbReference type="Proteomes" id="UP000499080"/>
    </source>
</evidence>
<sequence length="29" mass="3251">MIPTRRRPSAQDIKCPTVHSGHIPATSHR</sequence>
<proteinExistence type="predicted"/>
<dbReference type="AlphaFoldDB" id="A0A4Y2Q5J8"/>
<protein>
    <submittedName>
        <fullName evidence="2">Uncharacterized protein</fullName>
    </submittedName>
</protein>
<comment type="caution">
    <text evidence="2">The sequence shown here is derived from an EMBL/GenBank/DDBJ whole genome shotgun (WGS) entry which is preliminary data.</text>
</comment>
<dbReference type="Proteomes" id="UP000499080">
    <property type="component" value="Unassembled WGS sequence"/>
</dbReference>
<dbReference type="EMBL" id="BGPR01012984">
    <property type="protein sequence ID" value="GBN58694.1"/>
    <property type="molecule type" value="Genomic_DNA"/>
</dbReference>
<feature type="non-terminal residue" evidence="2">
    <location>
        <position position="29"/>
    </location>
</feature>
<name>A0A4Y2Q5J8_ARAVE</name>